<keyword evidence="4" id="KW-1185">Reference proteome</keyword>
<feature type="domain" description="TTHB210-like" evidence="2">
    <location>
        <begin position="59"/>
        <end position="109"/>
    </location>
</feature>
<dbReference type="CDD" id="cd11669">
    <property type="entry name" value="TTHB210-like"/>
    <property type="match status" value="1"/>
</dbReference>
<dbReference type="PROSITE" id="PS51257">
    <property type="entry name" value="PROKAR_LIPOPROTEIN"/>
    <property type="match status" value="1"/>
</dbReference>
<sequence>MRIHYRVRVTAAALAVTGCAALVAGCVEPSEAAPADHVLTGPSVPIGEGSGHTYVTVADDGTPAAVGIRLAAAALDGLGTDMHSPMEVFDLDLPPDAPPTVFESVTVDWNPHGHEPAGVFTAPHFDMHFYLLNRDEVDAIEPTTFDFVRQASTLPPGRYMPVDYVPPPGPPLLHTVSRMGLHWTDAADGVGAPGYVFDQVLQAGSWDGAFTFLEPMMTRDWMLTRQSVAESVNQPEAYAEAGYYPTTYTVNYDDDTSEYVIELGGMTLREAS</sequence>
<dbReference type="RefSeq" id="WP_378484541.1">
    <property type="nucleotide sequence ID" value="NZ_JBHUFB010000009.1"/>
</dbReference>
<proteinExistence type="predicted"/>
<evidence type="ECO:0000259" key="2">
    <source>
        <dbReference type="Pfam" id="PF18197"/>
    </source>
</evidence>
<gene>
    <name evidence="3" type="ORF">ACFSJG_07305</name>
</gene>
<evidence type="ECO:0000256" key="1">
    <source>
        <dbReference type="SAM" id="SignalP"/>
    </source>
</evidence>
<protein>
    <submittedName>
        <fullName evidence="3">DUF5602 domain-containing protein</fullName>
    </submittedName>
</protein>
<dbReference type="Proteomes" id="UP001597286">
    <property type="component" value="Unassembled WGS sequence"/>
</dbReference>
<dbReference type="InterPro" id="IPR040832">
    <property type="entry name" value="TTHB210-like_dom"/>
</dbReference>
<accession>A0ABW4P2Q7</accession>
<dbReference type="Pfam" id="PF18197">
    <property type="entry name" value="TTHB210-like"/>
    <property type="match status" value="1"/>
</dbReference>
<dbReference type="EMBL" id="JBHUFB010000009">
    <property type="protein sequence ID" value="MFD1812014.1"/>
    <property type="molecule type" value="Genomic_DNA"/>
</dbReference>
<comment type="caution">
    <text evidence="3">The sequence shown here is derived from an EMBL/GenBank/DDBJ whole genome shotgun (WGS) entry which is preliminary data.</text>
</comment>
<evidence type="ECO:0000313" key="4">
    <source>
        <dbReference type="Proteomes" id="UP001597286"/>
    </source>
</evidence>
<dbReference type="InterPro" id="IPR033786">
    <property type="entry name" value="TTHB210-like"/>
</dbReference>
<evidence type="ECO:0000313" key="3">
    <source>
        <dbReference type="EMBL" id="MFD1812014.1"/>
    </source>
</evidence>
<name>A0ABW4P2Q7_9NOCA</name>
<reference evidence="4" key="1">
    <citation type="journal article" date="2019" name="Int. J. Syst. Evol. Microbiol.">
        <title>The Global Catalogue of Microorganisms (GCM) 10K type strain sequencing project: providing services to taxonomists for standard genome sequencing and annotation.</title>
        <authorList>
            <consortium name="The Broad Institute Genomics Platform"/>
            <consortium name="The Broad Institute Genome Sequencing Center for Infectious Disease"/>
            <person name="Wu L."/>
            <person name="Ma J."/>
        </authorList>
    </citation>
    <scope>NUCLEOTIDE SEQUENCE [LARGE SCALE GENOMIC DNA]</scope>
    <source>
        <strain evidence="4">DT72</strain>
    </source>
</reference>
<organism evidence="3 4">
    <name type="scientific">Rhodococcus gannanensis</name>
    <dbReference type="NCBI Taxonomy" id="1960308"/>
    <lineage>
        <taxon>Bacteria</taxon>
        <taxon>Bacillati</taxon>
        <taxon>Actinomycetota</taxon>
        <taxon>Actinomycetes</taxon>
        <taxon>Mycobacteriales</taxon>
        <taxon>Nocardiaceae</taxon>
        <taxon>Rhodococcus</taxon>
    </lineage>
</organism>
<feature type="chain" id="PRO_5047462720" evidence="1">
    <location>
        <begin position="33"/>
        <end position="272"/>
    </location>
</feature>
<feature type="signal peptide" evidence="1">
    <location>
        <begin position="1"/>
        <end position="32"/>
    </location>
</feature>
<keyword evidence="1" id="KW-0732">Signal</keyword>